<gene>
    <name evidence="2" type="ORF">FDP41_012739</name>
</gene>
<organism evidence="2 3">
    <name type="scientific">Naegleria fowleri</name>
    <name type="common">Brain eating amoeba</name>
    <dbReference type="NCBI Taxonomy" id="5763"/>
    <lineage>
        <taxon>Eukaryota</taxon>
        <taxon>Discoba</taxon>
        <taxon>Heterolobosea</taxon>
        <taxon>Tetramitia</taxon>
        <taxon>Eutetramitia</taxon>
        <taxon>Vahlkampfiidae</taxon>
        <taxon>Naegleria</taxon>
    </lineage>
</organism>
<feature type="compositionally biased region" description="Basic and acidic residues" evidence="1">
    <location>
        <begin position="243"/>
        <end position="257"/>
    </location>
</feature>
<dbReference type="AlphaFoldDB" id="A0A6A5C1R3"/>
<evidence type="ECO:0000313" key="3">
    <source>
        <dbReference type="Proteomes" id="UP000444721"/>
    </source>
</evidence>
<name>A0A6A5C1R3_NAEFO</name>
<dbReference type="Proteomes" id="UP000444721">
    <property type="component" value="Unassembled WGS sequence"/>
</dbReference>
<dbReference type="OrthoDB" id="10569334at2759"/>
<proteinExistence type="predicted"/>
<protein>
    <submittedName>
        <fullName evidence="2">Uncharacterized protein</fullName>
    </submittedName>
</protein>
<dbReference type="VEuPathDB" id="AmoebaDB:FDP41_012739"/>
<feature type="region of interest" description="Disordered" evidence="1">
    <location>
        <begin position="162"/>
        <end position="230"/>
    </location>
</feature>
<dbReference type="GeneID" id="68119954"/>
<keyword evidence="3" id="KW-1185">Reference proteome</keyword>
<feature type="compositionally biased region" description="Basic residues" evidence="1">
    <location>
        <begin position="169"/>
        <end position="182"/>
    </location>
</feature>
<accession>A0A6A5C1R3</accession>
<comment type="caution">
    <text evidence="2">The sequence shown here is derived from an EMBL/GenBank/DDBJ whole genome shotgun (WGS) entry which is preliminary data.</text>
</comment>
<evidence type="ECO:0000256" key="1">
    <source>
        <dbReference type="SAM" id="MobiDB-lite"/>
    </source>
</evidence>
<dbReference type="RefSeq" id="XP_044565664.1">
    <property type="nucleotide sequence ID" value="XM_044703291.1"/>
</dbReference>
<dbReference type="VEuPathDB" id="AmoebaDB:NfTy_037120"/>
<evidence type="ECO:0000313" key="2">
    <source>
        <dbReference type="EMBL" id="KAF0980951.1"/>
    </source>
</evidence>
<sequence>MKLEELTNKKDTTLLQIMVKKIIPTGHSSNEFRLLCFVLSSLITIPPKLSLHEAVQNRDYLRKKFPEFMKLLTDLCTTERTEQVLARLLCYCVLTFRNVEGEASLWEQKEKLIALCRKSIETMKGSTPLFFFLLPETERTKVVEEVYYEMFSGTVEEVANVDTQTPKQGKSRKKNTKKKKTEKKLNSSSNKPEKEVSVKEKELVKDEMDDKDSSSQKNNELTKPNKEKQTGCCEKIVNSCQEIPKKESKDKKREEKKKLHQVRPIKVISMT</sequence>
<feature type="region of interest" description="Disordered" evidence="1">
    <location>
        <begin position="243"/>
        <end position="271"/>
    </location>
</feature>
<feature type="compositionally biased region" description="Basic and acidic residues" evidence="1">
    <location>
        <begin position="191"/>
        <end position="214"/>
    </location>
</feature>
<reference evidence="2 3" key="1">
    <citation type="journal article" date="2019" name="Sci. Rep.">
        <title>Nanopore sequencing improves the draft genome of the human pathogenic amoeba Naegleria fowleri.</title>
        <authorList>
            <person name="Liechti N."/>
            <person name="Schurch N."/>
            <person name="Bruggmann R."/>
            <person name="Wittwer M."/>
        </authorList>
    </citation>
    <scope>NUCLEOTIDE SEQUENCE [LARGE SCALE GENOMIC DNA]</scope>
    <source>
        <strain evidence="2 3">ATCC 30894</strain>
    </source>
</reference>
<dbReference type="EMBL" id="VFQX01000016">
    <property type="protein sequence ID" value="KAF0980951.1"/>
    <property type="molecule type" value="Genomic_DNA"/>
</dbReference>